<comment type="caution">
    <text evidence="1">The sequence shown here is derived from an EMBL/GenBank/DDBJ whole genome shotgun (WGS) entry which is preliminary data.</text>
</comment>
<keyword evidence="2" id="KW-1185">Reference proteome</keyword>
<dbReference type="EMBL" id="JABSTQ010009735">
    <property type="protein sequence ID" value="KAG0426276.1"/>
    <property type="molecule type" value="Genomic_DNA"/>
</dbReference>
<reference evidence="1 2" key="1">
    <citation type="journal article" date="2020" name="Cell">
        <title>Large-Scale Comparative Analyses of Tick Genomes Elucidate Their Genetic Diversity and Vector Capacities.</title>
        <authorList>
            <consortium name="Tick Genome and Microbiome Consortium (TIGMIC)"/>
            <person name="Jia N."/>
            <person name="Wang J."/>
            <person name="Shi W."/>
            <person name="Du L."/>
            <person name="Sun Y."/>
            <person name="Zhan W."/>
            <person name="Jiang J.F."/>
            <person name="Wang Q."/>
            <person name="Zhang B."/>
            <person name="Ji P."/>
            <person name="Bell-Sakyi L."/>
            <person name="Cui X.M."/>
            <person name="Yuan T.T."/>
            <person name="Jiang B.G."/>
            <person name="Yang W.F."/>
            <person name="Lam T.T."/>
            <person name="Chang Q.C."/>
            <person name="Ding S.J."/>
            <person name="Wang X.J."/>
            <person name="Zhu J.G."/>
            <person name="Ruan X.D."/>
            <person name="Zhao L."/>
            <person name="Wei J.T."/>
            <person name="Ye R.Z."/>
            <person name="Que T.C."/>
            <person name="Du C.H."/>
            <person name="Zhou Y.H."/>
            <person name="Cheng J.X."/>
            <person name="Dai P.F."/>
            <person name="Guo W.B."/>
            <person name="Han X.H."/>
            <person name="Huang E.J."/>
            <person name="Li L.F."/>
            <person name="Wei W."/>
            <person name="Gao Y.C."/>
            <person name="Liu J.Z."/>
            <person name="Shao H.Z."/>
            <person name="Wang X."/>
            <person name="Wang C.C."/>
            <person name="Yang T.C."/>
            <person name="Huo Q.B."/>
            <person name="Li W."/>
            <person name="Chen H.Y."/>
            <person name="Chen S.E."/>
            <person name="Zhou L.G."/>
            <person name="Ni X.B."/>
            <person name="Tian J.H."/>
            <person name="Sheng Y."/>
            <person name="Liu T."/>
            <person name="Pan Y.S."/>
            <person name="Xia L.Y."/>
            <person name="Li J."/>
            <person name="Zhao F."/>
            <person name="Cao W.C."/>
        </authorList>
    </citation>
    <scope>NUCLEOTIDE SEQUENCE [LARGE SCALE GENOMIC DNA]</scope>
    <source>
        <strain evidence="1">Iper-2018</strain>
    </source>
</reference>
<accession>A0AC60PYV4</accession>
<dbReference type="Proteomes" id="UP000805193">
    <property type="component" value="Unassembled WGS sequence"/>
</dbReference>
<proteinExistence type="predicted"/>
<evidence type="ECO:0000313" key="2">
    <source>
        <dbReference type="Proteomes" id="UP000805193"/>
    </source>
</evidence>
<sequence length="270" mass="29688">MGQARETPVRSDEVAILSASGTAVLLNPVADRELSSGARHADKRAPDPGSGKVSADSVDEPLSKQDCKLCHIPYSEVSVPFQAQLIKCAMCSVCRNKKDLKGEQNAREISDSLPFLEFELHRQILSKLKLKNMNVIFGLKVQVSVGERVIAGIACSKVTPGQDGKLWQSLANPSKERLARGRKEEKENGRLLAPAYSATRIASLRSHRGTLAPGTPRRHDADTFGPVLRMRKEQWRHTAHSWRKKVKVGVFTCQTNDGHLARPSGGLRIN</sequence>
<gene>
    <name evidence="1" type="ORF">HPB47_026591</name>
</gene>
<organism evidence="1 2">
    <name type="scientific">Ixodes persulcatus</name>
    <name type="common">Taiga tick</name>
    <dbReference type="NCBI Taxonomy" id="34615"/>
    <lineage>
        <taxon>Eukaryota</taxon>
        <taxon>Metazoa</taxon>
        <taxon>Ecdysozoa</taxon>
        <taxon>Arthropoda</taxon>
        <taxon>Chelicerata</taxon>
        <taxon>Arachnida</taxon>
        <taxon>Acari</taxon>
        <taxon>Parasitiformes</taxon>
        <taxon>Ixodida</taxon>
        <taxon>Ixodoidea</taxon>
        <taxon>Ixodidae</taxon>
        <taxon>Ixodinae</taxon>
        <taxon>Ixodes</taxon>
    </lineage>
</organism>
<evidence type="ECO:0000313" key="1">
    <source>
        <dbReference type="EMBL" id="KAG0426276.1"/>
    </source>
</evidence>
<name>A0AC60PYV4_IXOPE</name>
<protein>
    <submittedName>
        <fullName evidence="1">Uncharacterized protein</fullName>
    </submittedName>
</protein>